<name>A0A9X9MNA9_BLUGR</name>
<reference evidence="2 3" key="1">
    <citation type="submission" date="2018-08" db="EMBL/GenBank/DDBJ databases">
        <authorList>
            <person name="Muller C M."/>
        </authorList>
    </citation>
    <scope>NUCLEOTIDE SEQUENCE [LARGE SCALE GENOMIC DNA]</scope>
</reference>
<feature type="compositionally biased region" description="Basic and acidic residues" evidence="1">
    <location>
        <begin position="47"/>
        <end position="60"/>
    </location>
</feature>
<protein>
    <submittedName>
        <fullName evidence="2">Bgt-4942</fullName>
    </submittedName>
</protein>
<feature type="compositionally biased region" description="Polar residues" evidence="1">
    <location>
        <begin position="1"/>
        <end position="18"/>
    </location>
</feature>
<evidence type="ECO:0000313" key="2">
    <source>
        <dbReference type="EMBL" id="VDB93721.1"/>
    </source>
</evidence>
<dbReference type="EMBL" id="LR026992">
    <property type="protein sequence ID" value="VDB93721.1"/>
    <property type="molecule type" value="Genomic_DNA"/>
</dbReference>
<evidence type="ECO:0000256" key="1">
    <source>
        <dbReference type="SAM" id="MobiDB-lite"/>
    </source>
</evidence>
<accession>A0A9X9MNA9</accession>
<evidence type="ECO:0000313" key="3">
    <source>
        <dbReference type="Proteomes" id="UP000324639"/>
    </source>
</evidence>
<feature type="region of interest" description="Disordered" evidence="1">
    <location>
        <begin position="41"/>
        <end position="60"/>
    </location>
</feature>
<proteinExistence type="predicted"/>
<dbReference type="InterPro" id="IPR015421">
    <property type="entry name" value="PyrdxlP-dep_Trfase_major"/>
</dbReference>
<dbReference type="Proteomes" id="UP000324639">
    <property type="component" value="Chromosome Bgt_-09"/>
</dbReference>
<keyword evidence="3" id="KW-1185">Reference proteome</keyword>
<organism evidence="2 3">
    <name type="scientific">Blumeria graminis f. sp. tritici</name>
    <dbReference type="NCBI Taxonomy" id="62690"/>
    <lineage>
        <taxon>Eukaryota</taxon>
        <taxon>Fungi</taxon>
        <taxon>Dikarya</taxon>
        <taxon>Ascomycota</taxon>
        <taxon>Pezizomycotina</taxon>
        <taxon>Leotiomycetes</taxon>
        <taxon>Erysiphales</taxon>
        <taxon>Erysiphaceae</taxon>
        <taxon>Blumeria</taxon>
    </lineage>
</organism>
<sequence>MQHSQTQGNTSKPTNHFETLQLHAGYEPDTATNARAVPIYASSVSIDTHDNSNRKTKYED</sequence>
<dbReference type="AlphaFoldDB" id="A0A9X9MNA9"/>
<dbReference type="Gene3D" id="3.40.640.10">
    <property type="entry name" value="Type I PLP-dependent aspartate aminotransferase-like (Major domain)"/>
    <property type="match status" value="1"/>
</dbReference>
<feature type="region of interest" description="Disordered" evidence="1">
    <location>
        <begin position="1"/>
        <end position="29"/>
    </location>
</feature>
<gene>
    <name evidence="2" type="ORF">BGT96224V316_LOCUS7350</name>
</gene>